<feature type="domain" description="HTH deoR-type" evidence="3">
    <location>
        <begin position="4"/>
        <end position="59"/>
    </location>
</feature>
<dbReference type="PANTHER" id="PTHR34580">
    <property type="match status" value="1"/>
</dbReference>
<evidence type="ECO:0000313" key="5">
    <source>
        <dbReference type="Proteomes" id="UP001061282"/>
    </source>
</evidence>
<dbReference type="EMBL" id="JAMGZJ010000074">
    <property type="protein sequence ID" value="MCU6669115.1"/>
    <property type="molecule type" value="Genomic_DNA"/>
</dbReference>
<dbReference type="InterPro" id="IPR051534">
    <property type="entry name" value="CBASS_pafABC_assoc_protein"/>
</dbReference>
<dbReference type="InterPro" id="IPR001034">
    <property type="entry name" value="DeoR_HTH"/>
</dbReference>
<dbReference type="InterPro" id="IPR013196">
    <property type="entry name" value="HTH_11"/>
</dbReference>
<reference evidence="4" key="1">
    <citation type="submission" date="2022-05" db="EMBL/GenBank/DDBJ databases">
        <title>Description of a novel species of Leclercia; Leclercia tamurae and the Proposal for a Novel Genus Silvania gen. nov. Containing Two Novel Species Silvania hatchlandensis sp. nov. and Silvania confinis sp. nov. Isolated from the Rhizosphere of Oak.</title>
        <authorList>
            <person name="Maddock D.W."/>
            <person name="Brady C.L."/>
            <person name="Denman S."/>
            <person name="Arnold D."/>
        </authorList>
    </citation>
    <scope>NUCLEOTIDE SEQUENCE</scope>
    <source>
        <strain evidence="4">H4N4</strain>
    </source>
</reference>
<dbReference type="PROSITE" id="PS51000">
    <property type="entry name" value="HTH_DEOR_2"/>
    <property type="match status" value="1"/>
</dbReference>
<dbReference type="PANTHER" id="PTHR34580:SF3">
    <property type="entry name" value="PROTEIN PAFB"/>
    <property type="match status" value="1"/>
</dbReference>
<dbReference type="Gene3D" id="1.10.10.10">
    <property type="entry name" value="Winged helix-like DNA-binding domain superfamily/Winged helix DNA-binding domain"/>
    <property type="match status" value="1"/>
</dbReference>
<dbReference type="SUPFAM" id="SSF46785">
    <property type="entry name" value="Winged helix' DNA-binding domain"/>
    <property type="match status" value="1"/>
</dbReference>
<evidence type="ECO:0000256" key="2">
    <source>
        <dbReference type="ARBA" id="ARBA00023163"/>
    </source>
</evidence>
<dbReference type="AlphaFoldDB" id="A0A9J6QFZ2"/>
<proteinExistence type="predicted"/>
<dbReference type="InterPro" id="IPR036388">
    <property type="entry name" value="WH-like_DNA-bd_sf"/>
</dbReference>
<dbReference type="InterPro" id="IPR026881">
    <property type="entry name" value="WYL_dom"/>
</dbReference>
<dbReference type="InterPro" id="IPR036390">
    <property type="entry name" value="WH_DNA-bd_sf"/>
</dbReference>
<dbReference type="Pfam" id="PF08279">
    <property type="entry name" value="HTH_11"/>
    <property type="match status" value="1"/>
</dbReference>
<keyword evidence="5" id="KW-1185">Reference proteome</keyword>
<evidence type="ECO:0000256" key="1">
    <source>
        <dbReference type="ARBA" id="ARBA00023015"/>
    </source>
</evidence>
<comment type="caution">
    <text evidence="4">The sequence shown here is derived from an EMBL/GenBank/DDBJ whole genome shotgun (WGS) entry which is preliminary data.</text>
</comment>
<protein>
    <submittedName>
        <fullName evidence="4">YafY family transcriptional regulator</fullName>
    </submittedName>
</protein>
<keyword evidence="2" id="KW-0804">Transcription</keyword>
<dbReference type="Pfam" id="PF13280">
    <property type="entry name" value="WYL"/>
    <property type="match status" value="1"/>
</dbReference>
<organism evidence="4 5">
    <name type="scientific">Silvania confinis</name>
    <dbReference type="NCBI Taxonomy" id="2926470"/>
    <lineage>
        <taxon>Bacteria</taxon>
        <taxon>Pseudomonadati</taxon>
        <taxon>Pseudomonadota</taxon>
        <taxon>Gammaproteobacteria</taxon>
        <taxon>Enterobacterales</taxon>
        <taxon>Enterobacteriaceae</taxon>
        <taxon>Silvania</taxon>
    </lineage>
</organism>
<dbReference type="PROSITE" id="PS52050">
    <property type="entry name" value="WYL"/>
    <property type="match status" value="1"/>
</dbReference>
<evidence type="ECO:0000313" key="4">
    <source>
        <dbReference type="EMBL" id="MCU6669115.1"/>
    </source>
</evidence>
<accession>A0A9J6QFZ2</accession>
<dbReference type="GO" id="GO:0003700">
    <property type="term" value="F:DNA-binding transcription factor activity"/>
    <property type="evidence" value="ECO:0007669"/>
    <property type="project" value="InterPro"/>
</dbReference>
<name>A0A9J6QFZ2_9ENTR</name>
<dbReference type="Proteomes" id="UP001061282">
    <property type="component" value="Unassembled WGS sequence"/>
</dbReference>
<keyword evidence="1" id="KW-0805">Transcription regulation</keyword>
<dbReference type="RefSeq" id="WP_271267687.1">
    <property type="nucleotide sequence ID" value="NZ_JAMGZJ010000074.1"/>
</dbReference>
<gene>
    <name evidence="4" type="ORF">M8013_10170</name>
</gene>
<sequence length="226" mass="26121">MTRRADRLFQIVQILRGRRLTTAALLAERLGVSARTVYRDIRDLSLSGVPVEGEAGSGYRLLSGFDLPPLMLTHRESEALMVAIRLLKTWGGESLSRELESAQEKVLAILPEESRRKAEQTRIYAPDIAMQHHSRSSFDVIHRAISAQQILALHYRDEAGQLTWRDVQPLGMFFWGEHWLLAAWCERRDDYRCFRLDRCLNITPIDRRFSESADRSLADFLRKVKK</sequence>
<evidence type="ECO:0000259" key="3">
    <source>
        <dbReference type="PROSITE" id="PS51000"/>
    </source>
</evidence>